<feature type="signal peptide" evidence="1">
    <location>
        <begin position="1"/>
        <end position="19"/>
    </location>
</feature>
<accession>A0A2U1B1J3</accession>
<evidence type="ECO:0000313" key="4">
    <source>
        <dbReference type="Proteomes" id="UP000245959"/>
    </source>
</evidence>
<keyword evidence="1" id="KW-0732">Signal</keyword>
<proteinExistence type="predicted"/>
<dbReference type="InterPro" id="IPR017946">
    <property type="entry name" value="PLC-like_Pdiesterase_TIM-brl"/>
</dbReference>
<evidence type="ECO:0000313" key="3">
    <source>
        <dbReference type="EMBL" id="PVY42556.1"/>
    </source>
</evidence>
<keyword evidence="4" id="KW-1185">Reference proteome</keyword>
<dbReference type="Gene3D" id="3.20.20.190">
    <property type="entry name" value="Phosphatidylinositol (PI) phosphodiesterase"/>
    <property type="match status" value="1"/>
</dbReference>
<organism evidence="3 4">
    <name type="scientific">Victivallis vadensis</name>
    <dbReference type="NCBI Taxonomy" id="172901"/>
    <lineage>
        <taxon>Bacteria</taxon>
        <taxon>Pseudomonadati</taxon>
        <taxon>Lentisphaerota</taxon>
        <taxon>Lentisphaeria</taxon>
        <taxon>Victivallales</taxon>
        <taxon>Victivallaceae</taxon>
        <taxon>Victivallis</taxon>
    </lineage>
</organism>
<evidence type="ECO:0000256" key="1">
    <source>
        <dbReference type="SAM" id="SignalP"/>
    </source>
</evidence>
<dbReference type="GeneID" id="78295063"/>
<dbReference type="PROSITE" id="PS51704">
    <property type="entry name" value="GP_PDE"/>
    <property type="match status" value="1"/>
</dbReference>
<dbReference type="EMBL" id="QEKH01000011">
    <property type="protein sequence ID" value="PVY42556.1"/>
    <property type="molecule type" value="Genomic_DNA"/>
</dbReference>
<dbReference type="GO" id="GO:0006629">
    <property type="term" value="P:lipid metabolic process"/>
    <property type="evidence" value="ECO:0007669"/>
    <property type="project" value="InterPro"/>
</dbReference>
<dbReference type="CDD" id="cd08582">
    <property type="entry name" value="GDPD_like_2"/>
    <property type="match status" value="1"/>
</dbReference>
<dbReference type="AlphaFoldDB" id="A0A2U1B1J3"/>
<evidence type="ECO:0000259" key="2">
    <source>
        <dbReference type="PROSITE" id="PS51704"/>
    </source>
</evidence>
<dbReference type="Pfam" id="PF03009">
    <property type="entry name" value="GDPD"/>
    <property type="match status" value="1"/>
</dbReference>
<comment type="caution">
    <text evidence="3">The sequence shown here is derived from an EMBL/GenBank/DDBJ whole genome shotgun (WGS) entry which is preliminary data.</text>
</comment>
<dbReference type="PANTHER" id="PTHR46211:SF1">
    <property type="entry name" value="GLYCEROPHOSPHODIESTER PHOSPHODIESTERASE, CYTOPLASMIC"/>
    <property type="match status" value="1"/>
</dbReference>
<dbReference type="Proteomes" id="UP000245959">
    <property type="component" value="Unassembled WGS sequence"/>
</dbReference>
<dbReference type="GO" id="GO:0008081">
    <property type="term" value="F:phosphoric diester hydrolase activity"/>
    <property type="evidence" value="ECO:0007669"/>
    <property type="project" value="InterPro"/>
</dbReference>
<dbReference type="RefSeq" id="WP_165832920.1">
    <property type="nucleotide sequence ID" value="NZ_CABMMC010000209.1"/>
</dbReference>
<reference evidence="3 4" key="1">
    <citation type="submission" date="2018-04" db="EMBL/GenBank/DDBJ databases">
        <title>Genomic Encyclopedia of Type Strains, Phase IV (KMG-IV): sequencing the most valuable type-strain genomes for metagenomic binning, comparative biology and taxonomic classification.</title>
        <authorList>
            <person name="Goeker M."/>
        </authorList>
    </citation>
    <scope>NUCLEOTIDE SEQUENCE [LARGE SCALE GENOMIC DNA]</scope>
    <source>
        <strain evidence="3 4">DSM 14823</strain>
    </source>
</reference>
<dbReference type="InterPro" id="IPR030395">
    <property type="entry name" value="GP_PDE_dom"/>
</dbReference>
<dbReference type="SUPFAM" id="SSF51695">
    <property type="entry name" value="PLC-like phosphodiesterases"/>
    <property type="match status" value="1"/>
</dbReference>
<name>A0A2U1B1J3_9BACT</name>
<gene>
    <name evidence="3" type="ORF">C8D82_11113</name>
</gene>
<protein>
    <submittedName>
        <fullName evidence="3">Glycerophosphoryl diester phosphodiesterase</fullName>
    </submittedName>
</protein>
<sequence length="273" mass="30339">MKLGFLPLAAVMLLPALHAAPLYIAHRGSSGEAPENTLAAFKLAGRQLADGVECDIHRTRDNRLVICHDPNTKRTTGVDLKISESNLAELRRLDAGKFKGEEFKGEALPQLSELLRVVTPEQLVYIELKEDDPLILPLVKEELKKSRVPMERIRLISFHPSLLKLAKEQMPDCKTYYLRGLGTDRATGRPTPSAEELIRLARAINADGLDLCRHPKLDAELVKAIRDGGLELHVWTVDSPMEALRYAALGVDSITTNYPKRLKDSVGRQGRGE</sequence>
<dbReference type="PANTHER" id="PTHR46211">
    <property type="entry name" value="GLYCEROPHOSPHORYL DIESTER PHOSPHODIESTERASE"/>
    <property type="match status" value="1"/>
</dbReference>
<feature type="domain" description="GP-PDE" evidence="2">
    <location>
        <begin position="21"/>
        <end position="266"/>
    </location>
</feature>
<feature type="chain" id="PRO_5015403209" evidence="1">
    <location>
        <begin position="20"/>
        <end position="273"/>
    </location>
</feature>